<dbReference type="GO" id="GO:0000398">
    <property type="term" value="P:mRNA splicing, via spliceosome"/>
    <property type="evidence" value="ECO:0007669"/>
    <property type="project" value="InterPro"/>
</dbReference>
<dbReference type="InterPro" id="IPR036020">
    <property type="entry name" value="WW_dom_sf"/>
</dbReference>
<organism evidence="4">
    <name type="scientific">Crypthecodinium cohnii</name>
    <name type="common">Dinoflagellate</name>
    <name type="synonym">Glenodinium cohnii</name>
    <dbReference type="NCBI Taxonomy" id="2866"/>
    <lineage>
        <taxon>Eukaryota</taxon>
        <taxon>Sar</taxon>
        <taxon>Alveolata</taxon>
        <taxon>Dinophyceae</taxon>
        <taxon>Gonyaulacales</taxon>
        <taxon>Crypthecodiniaceae</taxon>
        <taxon>Crypthecodinium</taxon>
    </lineage>
</organism>
<evidence type="ECO:0000313" key="4">
    <source>
        <dbReference type="EMBL" id="AAF78926.1"/>
    </source>
</evidence>
<dbReference type="CDD" id="cd00201">
    <property type="entry name" value="WW"/>
    <property type="match status" value="1"/>
</dbReference>
<sequence length="437" mass="46755">MTEWWVSQKKHWCDICRVWTGGHIQQINKHKAGRMHIEHEEKMLKDARIREQEREKEKTALEKQLADIEKAALAAMAKDFPGYGGNQPAAGCSGNGGGGGGTHGGSKDGFAQIMQRGRDVEMAMHETCNPADSQTRRRPSQQQQPLKKPRQQQSKPPTYDTYSGCPWTRHKVPNSGCFYYYNASTGVSSWTETPEFAAARTAASTAAATAARAKAMAAATPPPPPPQPAAPAARQVQPPGWGTASSSTGAPPAKIPRTDAGPVVAVEAPAASAAPGSATPATASAAPVAQAAPASDWVTCTDPNSGTVFYHNKKTKESSWTQPLEMLVDVSKAPPPPTMKKPPGPPAKKKANDVGVVGMWEEVKPEESMWRAGEVEEAPAAEEGIVGTAPDMAPDSDEEPNNPMAELRHSLGGRKGMWADEDLELRPKEMFNKKSNS</sequence>
<feature type="region of interest" description="Disordered" evidence="2">
    <location>
        <begin position="213"/>
        <end position="258"/>
    </location>
</feature>
<dbReference type="PANTHER" id="PTHR13173">
    <property type="entry name" value="WW DOMAIN BINDING PROTEIN 4"/>
    <property type="match status" value="1"/>
</dbReference>
<feature type="region of interest" description="Disordered" evidence="2">
    <location>
        <begin position="330"/>
        <end position="353"/>
    </location>
</feature>
<feature type="compositionally biased region" description="Pro residues" evidence="2">
    <location>
        <begin position="333"/>
        <end position="346"/>
    </location>
</feature>
<feature type="domain" description="WW" evidence="3">
    <location>
        <begin position="291"/>
        <end position="325"/>
    </location>
</feature>
<evidence type="ECO:0000259" key="3">
    <source>
        <dbReference type="PROSITE" id="PS50020"/>
    </source>
</evidence>
<dbReference type="PROSITE" id="PS50020">
    <property type="entry name" value="WW_DOMAIN_2"/>
    <property type="match status" value="1"/>
</dbReference>
<dbReference type="InterPro" id="IPR001202">
    <property type="entry name" value="WW_dom"/>
</dbReference>
<feature type="compositionally biased region" description="Basic and acidic residues" evidence="2">
    <location>
        <begin position="424"/>
        <end position="437"/>
    </location>
</feature>
<dbReference type="PANTHER" id="PTHR13173:SF10">
    <property type="entry name" value="WW DOMAIN-BINDING PROTEIN 4"/>
    <property type="match status" value="1"/>
</dbReference>
<dbReference type="InterPro" id="IPR040023">
    <property type="entry name" value="WBP4"/>
</dbReference>
<reference evidence="4" key="2">
    <citation type="submission" date="2000-04" db="EMBL/GenBank/DDBJ databases">
        <authorList>
            <person name="Guillebault D."/>
            <person name="Moreau H."/>
        </authorList>
    </citation>
    <scope>NUCLEOTIDE SEQUENCE</scope>
</reference>
<dbReference type="GO" id="GO:0003723">
    <property type="term" value="F:RNA binding"/>
    <property type="evidence" value="ECO:0007669"/>
    <property type="project" value="TreeGrafter"/>
</dbReference>
<evidence type="ECO:0000256" key="1">
    <source>
        <dbReference type="SAM" id="Coils"/>
    </source>
</evidence>
<accession>Q9LD33</accession>
<feature type="region of interest" description="Disordered" evidence="2">
    <location>
        <begin position="377"/>
        <end position="437"/>
    </location>
</feature>
<dbReference type="Pfam" id="PF00397">
    <property type="entry name" value="WW"/>
    <property type="match status" value="2"/>
</dbReference>
<dbReference type="Gene3D" id="2.20.70.10">
    <property type="match status" value="2"/>
</dbReference>
<protein>
    <submittedName>
        <fullName evidence="4">Dinap1-interacting protein 1</fullName>
    </submittedName>
</protein>
<feature type="compositionally biased region" description="Low complexity" evidence="2">
    <location>
        <begin position="140"/>
        <end position="157"/>
    </location>
</feature>
<name>Q9LD33_CRYCO</name>
<feature type="compositionally biased region" description="Pro residues" evidence="2">
    <location>
        <begin position="220"/>
        <end position="229"/>
    </location>
</feature>
<dbReference type="AlphaFoldDB" id="Q9LD33"/>
<feature type="compositionally biased region" description="Low complexity" evidence="2">
    <location>
        <begin position="230"/>
        <end position="239"/>
    </location>
</feature>
<dbReference type="EMBL" id="AF255444">
    <property type="protein sequence ID" value="AAF78926.1"/>
    <property type="molecule type" value="mRNA"/>
</dbReference>
<dbReference type="PROSITE" id="PS01159">
    <property type="entry name" value="WW_DOMAIN_1"/>
    <property type="match status" value="1"/>
</dbReference>
<reference evidence="4" key="1">
    <citation type="journal article" date="1999" name="J. Eukaryot. Microbiol.">
        <title>Cyclic expression of a nuclear protein in a dinoflagellate.</title>
        <authorList>
            <person name="Bhaud Y."/>
            <person name="Geraud M.L."/>
            <person name="Ausseil J."/>
            <person name="Soyer-Gobillard M.O."/>
            <person name="Moreau H."/>
        </authorList>
    </citation>
    <scope>NUCLEOTIDE SEQUENCE</scope>
</reference>
<dbReference type="SMART" id="SM00456">
    <property type="entry name" value="WW"/>
    <property type="match status" value="2"/>
</dbReference>
<feature type="region of interest" description="Disordered" evidence="2">
    <location>
        <begin position="128"/>
        <end position="166"/>
    </location>
</feature>
<proteinExistence type="evidence at transcript level"/>
<dbReference type="GO" id="GO:0071011">
    <property type="term" value="C:precatalytic spliceosome"/>
    <property type="evidence" value="ECO:0007669"/>
    <property type="project" value="TreeGrafter"/>
</dbReference>
<keyword evidence="1" id="KW-0175">Coiled coil</keyword>
<gene>
    <name evidence="4" type="primary">Dip1</name>
</gene>
<feature type="coiled-coil region" evidence="1">
    <location>
        <begin position="37"/>
        <end position="78"/>
    </location>
</feature>
<dbReference type="SUPFAM" id="SSF51045">
    <property type="entry name" value="WW domain"/>
    <property type="match status" value="1"/>
</dbReference>
<evidence type="ECO:0000256" key="2">
    <source>
        <dbReference type="SAM" id="MobiDB-lite"/>
    </source>
</evidence>